<keyword evidence="1" id="KW-0732">Signal</keyword>
<dbReference type="Gene3D" id="3.40.50.2000">
    <property type="entry name" value="Glycogen Phosphorylase B"/>
    <property type="match status" value="2"/>
</dbReference>
<sequence>MKTLQADVLALLMMPPPVHGASAINQKMVQHLENCGVPVTVLNTVPSRHARWFDGPIWKLQRTLLILRVFAQVLLRTWQPPNSVYIGISGGAGLLLDCVLALAIRGLRVPVVVHHHSFAYVSASSALFKRFCSLLSALPVTHVVLCSEMGDQLCARYPALISPTQVHVLSNAAFFEGGSARPDSADAITNLRVGYISNITSEKGVRDVLALFSRCREAGVKLEMTVAGPCADESIRSELVAMSNGLEPFTYLGAVYGESKQQFFQSLDVLVFPTRYANEAEPLVIYEAAEQGVPTVANARGCIASMVTRCGGWAVADDSLFVEQALLAISELQTETVRTEHRHQALTGSDYLRGSSRGALEDLLKKMEATVAQCLDRFKLPPDFRGRSAAWCQLWWLVQACLFATSPQFMYAGAVFSAAAFGAKIGQGVIIRPRTVLIRGNCQSLITPGLAIMSIFIR</sequence>
<dbReference type="Pfam" id="PF13692">
    <property type="entry name" value="Glyco_trans_1_4"/>
    <property type="match status" value="1"/>
</dbReference>
<dbReference type="CDD" id="cd03801">
    <property type="entry name" value="GT4_PimA-like"/>
    <property type="match status" value="1"/>
</dbReference>
<proteinExistence type="predicted"/>
<dbReference type="RefSeq" id="WP_280177070.1">
    <property type="nucleotide sequence ID" value="NZ_UGUV01000004.1"/>
</dbReference>
<dbReference type="SUPFAM" id="SSF53756">
    <property type="entry name" value="UDP-Glycosyltransferase/glycogen phosphorylase"/>
    <property type="match status" value="1"/>
</dbReference>
<gene>
    <name evidence="2" type="ORF">NCTC10692_04975</name>
</gene>
<feature type="signal peptide" evidence="1">
    <location>
        <begin position="1"/>
        <end position="20"/>
    </location>
</feature>
<feature type="chain" id="PRO_5016904561" evidence="1">
    <location>
        <begin position="21"/>
        <end position="458"/>
    </location>
</feature>
<dbReference type="EMBL" id="UGUV01000004">
    <property type="protein sequence ID" value="SUE72818.1"/>
    <property type="molecule type" value="Genomic_DNA"/>
</dbReference>
<evidence type="ECO:0000313" key="2">
    <source>
        <dbReference type="EMBL" id="SUE72818.1"/>
    </source>
</evidence>
<accession>A0A379PM30</accession>
<dbReference type="PANTHER" id="PTHR12526">
    <property type="entry name" value="GLYCOSYLTRANSFERASE"/>
    <property type="match status" value="1"/>
</dbReference>
<dbReference type="AlphaFoldDB" id="A0A379PM30"/>
<keyword evidence="2" id="KW-0808">Transferase</keyword>
<evidence type="ECO:0000256" key="1">
    <source>
        <dbReference type="SAM" id="SignalP"/>
    </source>
</evidence>
<dbReference type="Proteomes" id="UP000255303">
    <property type="component" value="Unassembled WGS sequence"/>
</dbReference>
<dbReference type="GO" id="GO:0016740">
    <property type="term" value="F:transferase activity"/>
    <property type="evidence" value="ECO:0007669"/>
    <property type="project" value="UniProtKB-KW"/>
</dbReference>
<name>A0A379PM30_ECTOL</name>
<organism evidence="2 3">
    <name type="scientific">Ectopseudomonas oleovorans</name>
    <name type="common">Pseudomonas oleovorans</name>
    <dbReference type="NCBI Taxonomy" id="301"/>
    <lineage>
        <taxon>Bacteria</taxon>
        <taxon>Pseudomonadati</taxon>
        <taxon>Pseudomonadota</taxon>
        <taxon>Gammaproteobacteria</taxon>
        <taxon>Pseudomonadales</taxon>
        <taxon>Pseudomonadaceae</taxon>
        <taxon>Ectopseudomonas</taxon>
    </lineage>
</organism>
<reference evidence="2 3" key="1">
    <citation type="submission" date="2018-06" db="EMBL/GenBank/DDBJ databases">
        <authorList>
            <consortium name="Pathogen Informatics"/>
            <person name="Doyle S."/>
        </authorList>
    </citation>
    <scope>NUCLEOTIDE SEQUENCE [LARGE SCALE GENOMIC DNA]</scope>
    <source>
        <strain evidence="2 3">NCTC10692</strain>
    </source>
</reference>
<evidence type="ECO:0000313" key="3">
    <source>
        <dbReference type="Proteomes" id="UP000255303"/>
    </source>
</evidence>
<protein>
    <submittedName>
        <fullName evidence="2">Putative acyl transferase</fullName>
    </submittedName>
</protein>